<dbReference type="EMBL" id="AOGK01000003">
    <property type="protein sequence ID" value="MDG5974596.1"/>
    <property type="molecule type" value="Genomic_DNA"/>
</dbReference>
<feature type="chain" id="PRO_5040722729" description="Pili assembly chaperone N-terminal domain-containing protein" evidence="1">
    <location>
        <begin position="21"/>
        <end position="247"/>
    </location>
</feature>
<dbReference type="PANTHER" id="PTHR30251">
    <property type="entry name" value="PILUS ASSEMBLY CHAPERONE"/>
    <property type="match status" value="1"/>
</dbReference>
<keyword evidence="4" id="KW-1185">Reference proteome</keyword>
<evidence type="ECO:0000313" key="4">
    <source>
        <dbReference type="Proteomes" id="UP001152876"/>
    </source>
</evidence>
<dbReference type="SUPFAM" id="SSF49354">
    <property type="entry name" value="PapD-like"/>
    <property type="match status" value="1"/>
</dbReference>
<protein>
    <recommendedName>
        <fullName evidence="2">Pili assembly chaperone N-terminal domain-containing protein</fullName>
    </recommendedName>
</protein>
<dbReference type="InterPro" id="IPR013783">
    <property type="entry name" value="Ig-like_fold"/>
</dbReference>
<evidence type="ECO:0000256" key="1">
    <source>
        <dbReference type="SAM" id="SignalP"/>
    </source>
</evidence>
<dbReference type="RefSeq" id="WP_068173482.1">
    <property type="nucleotide sequence ID" value="NZ_AOGK01000003.1"/>
</dbReference>
<feature type="signal peptide" evidence="1">
    <location>
        <begin position="1"/>
        <end position="20"/>
    </location>
</feature>
<accession>A0A9X4SE00</accession>
<gene>
    <name evidence="3" type="ORF">H010_04987</name>
</gene>
<dbReference type="PANTHER" id="PTHR30251:SF4">
    <property type="entry name" value="SLR1668 PROTEIN"/>
    <property type="match status" value="1"/>
</dbReference>
<dbReference type="InterPro" id="IPR008962">
    <property type="entry name" value="PapD-like_sf"/>
</dbReference>
<organism evidence="3 4">
    <name type="scientific">Hydrogenophaga taeniospiralis CCUG 15921</name>
    <dbReference type="NCBI Taxonomy" id="1281780"/>
    <lineage>
        <taxon>Bacteria</taxon>
        <taxon>Pseudomonadati</taxon>
        <taxon>Pseudomonadota</taxon>
        <taxon>Betaproteobacteria</taxon>
        <taxon>Burkholderiales</taxon>
        <taxon>Comamonadaceae</taxon>
        <taxon>Hydrogenophaga</taxon>
    </lineage>
</organism>
<dbReference type="InterPro" id="IPR016147">
    <property type="entry name" value="Pili_assmbl_chaperone_N"/>
</dbReference>
<evidence type="ECO:0000313" key="3">
    <source>
        <dbReference type="EMBL" id="MDG5974596.1"/>
    </source>
</evidence>
<sequence>MWCRCVGLLLTWGWPAFALAADLAVQPVRIELAPGHDRAAITVTNRSGEATVIQVDTLSWTQAGAQDRLVPTTELRVNPPMFTLPAGGSQVLRLGVRRAPGDLQRESTYRLLLREVPAAPALPGAGSTPVHGVRVLLQISVPVYAAPSKIVPGQAWQARRAADGSIAVDLSNTGNAHILVTRIALRPEGVLQSVEPLAQSQAGAVVMAGQSRGWVLRPDAPVFGPRVVLDAETDQGRQHVVLDLSVP</sequence>
<dbReference type="Gene3D" id="2.60.40.10">
    <property type="entry name" value="Immunoglobulins"/>
    <property type="match status" value="1"/>
</dbReference>
<dbReference type="InterPro" id="IPR050643">
    <property type="entry name" value="Periplasmic_pilus_chap"/>
</dbReference>
<dbReference type="GO" id="GO:0030288">
    <property type="term" value="C:outer membrane-bounded periplasmic space"/>
    <property type="evidence" value="ECO:0007669"/>
    <property type="project" value="InterPro"/>
</dbReference>
<proteinExistence type="predicted"/>
<keyword evidence="1" id="KW-0732">Signal</keyword>
<dbReference type="OrthoDB" id="511700at2"/>
<dbReference type="Pfam" id="PF00345">
    <property type="entry name" value="PapD_N"/>
    <property type="match status" value="1"/>
</dbReference>
<feature type="domain" description="Pili assembly chaperone N-terminal" evidence="2">
    <location>
        <begin position="23"/>
        <end position="150"/>
    </location>
</feature>
<evidence type="ECO:0000259" key="2">
    <source>
        <dbReference type="Pfam" id="PF00345"/>
    </source>
</evidence>
<dbReference type="GO" id="GO:0071555">
    <property type="term" value="P:cell wall organization"/>
    <property type="evidence" value="ECO:0007669"/>
    <property type="project" value="InterPro"/>
</dbReference>
<dbReference type="AlphaFoldDB" id="A0A9X4SE00"/>
<reference evidence="3" key="1">
    <citation type="submission" date="2013-01" db="EMBL/GenBank/DDBJ databases">
        <title>Genome draft of Hydrogenophaga taeniospiralis 2K1.</title>
        <authorList>
            <person name="Gomila M."/>
            <person name="Lalucat J."/>
        </authorList>
    </citation>
    <scope>NUCLEOTIDE SEQUENCE</scope>
    <source>
        <strain evidence="3">CCUG 15921</strain>
    </source>
</reference>
<comment type="caution">
    <text evidence="3">The sequence shown here is derived from an EMBL/GenBank/DDBJ whole genome shotgun (WGS) entry which is preliminary data.</text>
</comment>
<name>A0A9X4SE00_9BURK</name>
<dbReference type="Proteomes" id="UP001152876">
    <property type="component" value="Unassembled WGS sequence"/>
</dbReference>